<comment type="subcellular location">
    <subcellularLocation>
        <location evidence="8">Cytoplasm</location>
    </subcellularLocation>
</comment>
<dbReference type="InterPro" id="IPR029044">
    <property type="entry name" value="Nucleotide-diphossugar_trans"/>
</dbReference>
<feature type="binding site" evidence="8">
    <location>
        <position position="25"/>
    </location>
    <ligand>
        <name>GTP</name>
        <dbReference type="ChEBI" id="CHEBI:37565"/>
    </ligand>
</feature>
<comment type="similarity">
    <text evidence="3">Belongs to the MoeA family.</text>
</comment>
<dbReference type="SUPFAM" id="SSF53448">
    <property type="entry name" value="Nucleotide-diphospho-sugar transferases"/>
    <property type="match status" value="1"/>
</dbReference>
<dbReference type="InterPro" id="IPR005110">
    <property type="entry name" value="MoeA_linker/N"/>
</dbReference>
<feature type="binding site" evidence="8">
    <location>
        <begin position="12"/>
        <end position="14"/>
    </location>
    <ligand>
        <name>GTP</name>
        <dbReference type="ChEBI" id="CHEBI:37565"/>
    </ligand>
</feature>
<keyword evidence="11" id="KW-0548">Nucleotidyltransferase</keyword>
<evidence type="ECO:0000256" key="7">
    <source>
        <dbReference type="ARBA" id="ARBA00047317"/>
    </source>
</evidence>
<dbReference type="SUPFAM" id="SSF63867">
    <property type="entry name" value="MoeA C-terminal domain-like"/>
    <property type="match status" value="1"/>
</dbReference>
<comment type="function">
    <text evidence="1">Catalyzes the insertion of molybdate into adenylated molybdopterin with the concomitant release of AMP.</text>
</comment>
<dbReference type="GO" id="GO:0061603">
    <property type="term" value="F:molybdenum cofactor guanylyltransferase activity"/>
    <property type="evidence" value="ECO:0007669"/>
    <property type="project" value="UniProtKB-EC"/>
</dbReference>
<feature type="domain" description="MoaB/Mog" evidence="10">
    <location>
        <begin position="389"/>
        <end position="530"/>
    </location>
</feature>
<keyword evidence="9" id="KW-0472">Membrane</keyword>
<reference evidence="11 12" key="1">
    <citation type="submission" date="2022-10" db="EMBL/GenBank/DDBJ databases">
        <title>Janthinobacterium sp. hw3 Genome sequencing.</title>
        <authorList>
            <person name="Park S."/>
        </authorList>
    </citation>
    <scope>NUCLEOTIDE SEQUENCE [LARGE SCALE GENOMIC DNA]</scope>
    <source>
        <strain evidence="12">hw3</strain>
    </source>
</reference>
<dbReference type="CDD" id="cd00887">
    <property type="entry name" value="MoeA"/>
    <property type="match status" value="1"/>
</dbReference>
<dbReference type="NCBIfam" id="TIGR00177">
    <property type="entry name" value="molyb_syn"/>
    <property type="match status" value="1"/>
</dbReference>
<dbReference type="InterPro" id="IPR036425">
    <property type="entry name" value="MoaB/Mog-like_dom_sf"/>
</dbReference>
<evidence type="ECO:0000256" key="1">
    <source>
        <dbReference type="ARBA" id="ARBA00002901"/>
    </source>
</evidence>
<dbReference type="Gene3D" id="3.90.550.10">
    <property type="entry name" value="Spore Coat Polysaccharide Biosynthesis Protein SpsA, Chain A"/>
    <property type="match status" value="1"/>
</dbReference>
<dbReference type="InterPro" id="IPR036688">
    <property type="entry name" value="MoeA_C_domain_IV_sf"/>
</dbReference>
<comment type="subunit">
    <text evidence="8">Monomer.</text>
</comment>
<keyword evidence="8" id="KW-0547">Nucleotide-binding</keyword>
<keyword evidence="8" id="KW-0963">Cytoplasm</keyword>
<evidence type="ECO:0000256" key="9">
    <source>
        <dbReference type="SAM" id="Phobius"/>
    </source>
</evidence>
<protein>
    <recommendedName>
        <fullName evidence="8">Molybdenum cofactor guanylyltransferase</fullName>
        <shortName evidence="8">MoCo guanylyltransferase</shortName>
        <ecNumber evidence="8">2.7.7.77</ecNumber>
    </recommendedName>
    <alternativeName>
        <fullName evidence="8">GTP:molybdopterin guanylyltransferase</fullName>
    </alternativeName>
    <alternativeName>
        <fullName evidence="8">Mo-MPT guanylyltransferase</fullName>
    </alternativeName>
    <alternativeName>
        <fullName evidence="8">Molybdopterin guanylyltransferase</fullName>
    </alternativeName>
    <alternativeName>
        <fullName evidence="8">Molybdopterin-guanine dinucleotide synthase</fullName>
        <shortName evidence="8">MGD synthase</shortName>
    </alternativeName>
</protein>
<dbReference type="NCBIfam" id="TIGR02665">
    <property type="entry name" value="molyb_mobA"/>
    <property type="match status" value="1"/>
</dbReference>
<dbReference type="Pfam" id="PF03454">
    <property type="entry name" value="MoeA_C"/>
    <property type="match status" value="1"/>
</dbReference>
<keyword evidence="9" id="KW-0812">Transmembrane</keyword>
<dbReference type="PANTHER" id="PTHR10192">
    <property type="entry name" value="MOLYBDOPTERIN BIOSYNTHESIS PROTEIN"/>
    <property type="match status" value="1"/>
</dbReference>
<dbReference type="CDD" id="cd02503">
    <property type="entry name" value="MobA"/>
    <property type="match status" value="1"/>
</dbReference>
<comment type="cofactor">
    <cofactor evidence="8">
        <name>Mg(2+)</name>
        <dbReference type="ChEBI" id="CHEBI:18420"/>
    </cofactor>
</comment>
<keyword evidence="8" id="KW-0479">Metal-binding</keyword>
<accession>A0ABT5K3M5</accession>
<feature type="binding site" evidence="8">
    <location>
        <position position="71"/>
    </location>
    <ligand>
        <name>GTP</name>
        <dbReference type="ChEBI" id="CHEBI:37565"/>
    </ligand>
</feature>
<gene>
    <name evidence="8 11" type="primary">mobA</name>
    <name evidence="11" type="ORF">OIK44_17345</name>
</gene>
<evidence type="ECO:0000313" key="12">
    <source>
        <dbReference type="Proteomes" id="UP001221208"/>
    </source>
</evidence>
<dbReference type="SUPFAM" id="SSF63882">
    <property type="entry name" value="MoeA N-terminal region -like"/>
    <property type="match status" value="1"/>
</dbReference>
<evidence type="ECO:0000256" key="4">
    <source>
        <dbReference type="ARBA" id="ARBA00022842"/>
    </source>
</evidence>
<keyword evidence="9" id="KW-1133">Transmembrane helix</keyword>
<comment type="caution">
    <text evidence="11">The sequence shown here is derived from an EMBL/GenBank/DDBJ whole genome shotgun (WGS) entry which is preliminary data.</text>
</comment>
<evidence type="ECO:0000256" key="8">
    <source>
        <dbReference type="HAMAP-Rule" id="MF_00316"/>
    </source>
</evidence>
<dbReference type="PANTHER" id="PTHR10192:SF5">
    <property type="entry name" value="GEPHYRIN"/>
    <property type="match status" value="1"/>
</dbReference>
<dbReference type="NCBIfam" id="NF045515">
    <property type="entry name" value="Glp_gephyrin"/>
    <property type="match status" value="1"/>
</dbReference>
<feature type="binding site" evidence="8">
    <location>
        <position position="101"/>
    </location>
    <ligand>
        <name>GTP</name>
        <dbReference type="ChEBI" id="CHEBI:37565"/>
    </ligand>
</feature>
<feature type="binding site" evidence="8">
    <location>
        <position position="101"/>
    </location>
    <ligand>
        <name>Mg(2+)</name>
        <dbReference type="ChEBI" id="CHEBI:18420"/>
    </ligand>
</feature>
<evidence type="ECO:0000256" key="2">
    <source>
        <dbReference type="ARBA" id="ARBA00005046"/>
    </source>
</evidence>
<dbReference type="InterPro" id="IPR036135">
    <property type="entry name" value="MoeA_linker/N_sf"/>
</dbReference>
<keyword evidence="8 11" id="KW-0808">Transferase</keyword>
<dbReference type="Gene3D" id="2.40.340.10">
    <property type="entry name" value="MoeA, C-terminal, domain IV"/>
    <property type="match status" value="1"/>
</dbReference>
<dbReference type="SMART" id="SM00852">
    <property type="entry name" value="MoCF_biosynth"/>
    <property type="match status" value="1"/>
</dbReference>
<organism evidence="11 12">
    <name type="scientific">Janthinobacterium fluminis</name>
    <dbReference type="NCBI Taxonomy" id="2987524"/>
    <lineage>
        <taxon>Bacteria</taxon>
        <taxon>Pseudomonadati</taxon>
        <taxon>Pseudomonadota</taxon>
        <taxon>Betaproteobacteria</taxon>
        <taxon>Burkholderiales</taxon>
        <taxon>Oxalobacteraceae</taxon>
        <taxon>Janthinobacterium</taxon>
    </lineage>
</organism>
<dbReference type="Gene3D" id="3.90.105.10">
    <property type="entry name" value="Molybdopterin biosynthesis moea protein, domain 2"/>
    <property type="match status" value="1"/>
</dbReference>
<evidence type="ECO:0000256" key="6">
    <source>
        <dbReference type="ARBA" id="ARBA00023150"/>
    </source>
</evidence>
<dbReference type="RefSeq" id="WP_273672452.1">
    <property type="nucleotide sequence ID" value="NZ_JAQQXR010000006.1"/>
</dbReference>
<evidence type="ECO:0000313" key="11">
    <source>
        <dbReference type="EMBL" id="MDC8759351.1"/>
    </source>
</evidence>
<evidence type="ECO:0000256" key="5">
    <source>
        <dbReference type="ARBA" id="ARBA00023134"/>
    </source>
</evidence>
<proteinExistence type="inferred from homology"/>
<dbReference type="SUPFAM" id="SSF53218">
    <property type="entry name" value="Molybdenum cofactor biosynthesis proteins"/>
    <property type="match status" value="1"/>
</dbReference>
<comment type="similarity">
    <text evidence="8">Belongs to the MobA family.</text>
</comment>
<dbReference type="HAMAP" id="MF_00316">
    <property type="entry name" value="MobA"/>
    <property type="match status" value="1"/>
</dbReference>
<keyword evidence="5 8" id="KW-0342">GTP-binding</keyword>
<dbReference type="InterPro" id="IPR038987">
    <property type="entry name" value="MoeA-like"/>
</dbReference>
<keyword evidence="6 8" id="KW-0501">Molybdenum cofactor biosynthesis</keyword>
<comment type="catalytic activity">
    <reaction evidence="8">
        <text>Mo-molybdopterin + GTP + H(+) = Mo-molybdopterin guanine dinucleotide + diphosphate</text>
        <dbReference type="Rhea" id="RHEA:34243"/>
        <dbReference type="ChEBI" id="CHEBI:15378"/>
        <dbReference type="ChEBI" id="CHEBI:33019"/>
        <dbReference type="ChEBI" id="CHEBI:37565"/>
        <dbReference type="ChEBI" id="CHEBI:71302"/>
        <dbReference type="ChEBI" id="CHEBI:71310"/>
        <dbReference type="EC" id="2.7.7.77"/>
    </reaction>
</comment>
<feature type="binding site" evidence="8">
    <location>
        <position position="53"/>
    </location>
    <ligand>
        <name>GTP</name>
        <dbReference type="ChEBI" id="CHEBI:37565"/>
    </ligand>
</feature>
<dbReference type="EC" id="2.7.7.77" evidence="8"/>
<dbReference type="Gene3D" id="2.170.190.11">
    <property type="entry name" value="Molybdopterin biosynthesis moea protein, domain 3"/>
    <property type="match status" value="1"/>
</dbReference>
<comment type="catalytic activity">
    <reaction evidence="7">
        <text>adenylyl-molybdopterin + molybdate = Mo-molybdopterin + AMP + H(+)</text>
        <dbReference type="Rhea" id="RHEA:35047"/>
        <dbReference type="ChEBI" id="CHEBI:15378"/>
        <dbReference type="ChEBI" id="CHEBI:36264"/>
        <dbReference type="ChEBI" id="CHEBI:62727"/>
        <dbReference type="ChEBI" id="CHEBI:71302"/>
        <dbReference type="ChEBI" id="CHEBI:456215"/>
        <dbReference type="EC" id="2.10.1.1"/>
    </reaction>
</comment>
<comment type="function">
    <text evidence="8">Transfers a GMP moiety from GTP to Mo-molybdopterin (Mo-MPT) cofactor (Moco or molybdenum cofactor) to form Mo-molybdopterin guanine dinucleotide (Mo-MGD) cofactor.</text>
</comment>
<name>A0ABT5K3M5_9BURK</name>
<dbReference type="Pfam" id="PF03453">
    <property type="entry name" value="MoeA_N"/>
    <property type="match status" value="1"/>
</dbReference>
<evidence type="ECO:0000256" key="3">
    <source>
        <dbReference type="ARBA" id="ARBA00010763"/>
    </source>
</evidence>
<dbReference type="InterPro" id="IPR001453">
    <property type="entry name" value="MoaB/Mog_dom"/>
</dbReference>
<dbReference type="InterPro" id="IPR005111">
    <property type="entry name" value="MoeA_C_domain_IV"/>
</dbReference>
<dbReference type="Gene3D" id="3.40.980.10">
    <property type="entry name" value="MoaB/Mog-like domain"/>
    <property type="match status" value="1"/>
</dbReference>
<comment type="domain">
    <text evidence="8">The N-terminal domain determines nucleotide recognition and specific binding, while the C-terminal domain determines the specific binding to the target protein.</text>
</comment>
<dbReference type="EMBL" id="JAQQXR010000006">
    <property type="protein sequence ID" value="MDC8759351.1"/>
    <property type="molecule type" value="Genomic_DNA"/>
</dbReference>
<dbReference type="Pfam" id="PF00994">
    <property type="entry name" value="MoCF_biosynth"/>
    <property type="match status" value="1"/>
</dbReference>
<dbReference type="InterPro" id="IPR013482">
    <property type="entry name" value="Molybde_CF_guanTrfase"/>
</dbReference>
<evidence type="ECO:0000259" key="10">
    <source>
        <dbReference type="SMART" id="SM00852"/>
    </source>
</evidence>
<dbReference type="Pfam" id="PF12804">
    <property type="entry name" value="NTP_transf_3"/>
    <property type="match status" value="1"/>
</dbReference>
<dbReference type="InterPro" id="IPR025877">
    <property type="entry name" value="MobA-like_NTP_Trfase"/>
</dbReference>
<keyword evidence="12" id="KW-1185">Reference proteome</keyword>
<keyword evidence="4 8" id="KW-0460">Magnesium</keyword>
<dbReference type="Proteomes" id="UP001221208">
    <property type="component" value="Unassembled WGS sequence"/>
</dbReference>
<sequence length="619" mass="64622">MIDTQQISGLILAGGRGTRMGRVDKGLMPLRGTTMAAQVLRALAPQVGPLAINANQNQASYEALGAPVWPDDLAGFEGPLAGLQTGLRRCATDYLLSAPCDAPFLPADLGARLAAALLEQNADVAVAVTLDSAPDSAPRQQVHPVFCLMKTTVLPALDAYLDGGGRRMDGWYEELRVARVVFEQADAFRNINTLEQLRSAEAAATPAGAPAPLSVRAAQSLIDAAVAPLDAAEQVALRSALERVLAADILSPIDVPAHDNSAMDGYALRGADLRAGAATTLDIVATVYAGHPAEVAIGAGQCARIMTGAVMPEGCDSVVPQELVSAAGNVVTIPPDAIGPGANRRRQGEDLKAGHPALKKGKRIGPAELGLLASLGIAEVPVQRRLRVAFFSTGDELRSIGEPLDAGCVYDSNRYTLFGMLSRLGCDILDMGIVKDEPAALEAALRSACENADAVITSGGVSSGDADYTRAIMARLGEVSFWSIDMRPGRPMAFGNIASNGRGAVLLGLPGNPVAVMVTFYFFARAALLRMMGADAAPPPLLRVRSQGAIRKKAGRTEFQRGIIETGADGQQQLRITGAQGSGILRSMSEANCMVVLHAEQGHVAAGDWVDVMLFDGLA</sequence>
<feature type="transmembrane region" description="Helical" evidence="9">
    <location>
        <begin position="504"/>
        <end position="524"/>
    </location>
</feature>
<comment type="pathway">
    <text evidence="2">Cofactor biosynthesis; molybdopterin biosynthesis.</text>
</comment>